<dbReference type="STRING" id="70415.A0A5S6QGA9"/>
<dbReference type="GO" id="GO:0000981">
    <property type="term" value="F:DNA-binding transcription factor activity, RNA polymerase II-specific"/>
    <property type="evidence" value="ECO:0007669"/>
    <property type="project" value="TreeGrafter"/>
</dbReference>
<evidence type="ECO:0000256" key="2">
    <source>
        <dbReference type="ARBA" id="ARBA00022473"/>
    </source>
</evidence>
<feature type="region of interest" description="Disordered" evidence="8">
    <location>
        <begin position="242"/>
        <end position="362"/>
    </location>
</feature>
<organism evidence="10 11">
    <name type="scientific">Trichuris muris</name>
    <name type="common">Mouse whipworm</name>
    <dbReference type="NCBI Taxonomy" id="70415"/>
    <lineage>
        <taxon>Eukaryota</taxon>
        <taxon>Metazoa</taxon>
        <taxon>Ecdysozoa</taxon>
        <taxon>Nematoda</taxon>
        <taxon>Enoplea</taxon>
        <taxon>Dorylaimia</taxon>
        <taxon>Trichinellida</taxon>
        <taxon>Trichuridae</taxon>
        <taxon>Trichuris</taxon>
    </lineage>
</organism>
<feature type="compositionally biased region" description="Basic and acidic residues" evidence="8">
    <location>
        <begin position="419"/>
        <end position="432"/>
    </location>
</feature>
<feature type="domain" description="Prospero" evidence="9">
    <location>
        <begin position="709"/>
        <end position="867"/>
    </location>
</feature>
<dbReference type="AlphaFoldDB" id="A0A5S6QGA9"/>
<feature type="region of interest" description="Disordered" evidence="8">
    <location>
        <begin position="163"/>
        <end position="229"/>
    </location>
</feature>
<reference evidence="11" key="1">
    <citation type="submission" date="2019-12" db="UniProtKB">
        <authorList>
            <consortium name="WormBaseParasite"/>
        </authorList>
    </citation>
    <scope>IDENTIFICATION</scope>
</reference>
<dbReference type="Proteomes" id="UP000046395">
    <property type="component" value="Unassembled WGS sequence"/>
</dbReference>
<proteinExistence type="predicted"/>
<comment type="subcellular location">
    <subcellularLocation>
        <location evidence="1">Nucleus</location>
    </subcellularLocation>
</comment>
<feature type="region of interest" description="Disordered" evidence="8">
    <location>
        <begin position="397"/>
        <end position="432"/>
    </location>
</feature>
<dbReference type="PROSITE" id="PS51818">
    <property type="entry name" value="HOMEO_PROSPERO"/>
    <property type="match status" value="1"/>
</dbReference>
<protein>
    <submittedName>
        <fullName evidence="11">Prospero domain-containing protein</fullName>
    </submittedName>
</protein>
<dbReference type="Pfam" id="PF05044">
    <property type="entry name" value="HPD"/>
    <property type="match status" value="1"/>
</dbReference>
<dbReference type="GO" id="GO:0005634">
    <property type="term" value="C:nucleus"/>
    <property type="evidence" value="ECO:0007669"/>
    <property type="project" value="UniProtKB-SubCell"/>
</dbReference>
<dbReference type="PANTHER" id="PTHR12198">
    <property type="entry name" value="HOMEOBOX PROTEIN PROSPERO/PROX-1/CEH-26"/>
    <property type="match status" value="1"/>
</dbReference>
<keyword evidence="3" id="KW-0805">Transcription regulation</keyword>
<evidence type="ECO:0000256" key="6">
    <source>
        <dbReference type="ARBA" id="ARBA00023163"/>
    </source>
</evidence>
<evidence type="ECO:0000259" key="9">
    <source>
        <dbReference type="PROSITE" id="PS51818"/>
    </source>
</evidence>
<dbReference type="GO" id="GO:0000978">
    <property type="term" value="F:RNA polymerase II cis-regulatory region sequence-specific DNA binding"/>
    <property type="evidence" value="ECO:0007669"/>
    <property type="project" value="TreeGrafter"/>
</dbReference>
<evidence type="ECO:0000313" key="10">
    <source>
        <dbReference type="Proteomes" id="UP000046395"/>
    </source>
</evidence>
<dbReference type="GO" id="GO:0010001">
    <property type="term" value="P:glial cell differentiation"/>
    <property type="evidence" value="ECO:0007669"/>
    <property type="project" value="UniProtKB-ARBA"/>
</dbReference>
<dbReference type="Gene3D" id="1.10.10.500">
    <property type="entry name" value="Homeo-prospero domain"/>
    <property type="match status" value="1"/>
</dbReference>
<dbReference type="InterPro" id="IPR039350">
    <property type="entry name" value="Prospero_homeodomain"/>
</dbReference>
<keyword evidence="7" id="KW-0539">Nucleus</keyword>
<dbReference type="InterPro" id="IPR009057">
    <property type="entry name" value="Homeodomain-like_sf"/>
</dbReference>
<dbReference type="GO" id="GO:0048468">
    <property type="term" value="P:cell development"/>
    <property type="evidence" value="ECO:0007669"/>
    <property type="project" value="UniProtKB-ARBA"/>
</dbReference>
<keyword evidence="6" id="KW-0804">Transcription</keyword>
<feature type="compositionally biased region" description="Polar residues" evidence="8">
    <location>
        <begin position="257"/>
        <end position="273"/>
    </location>
</feature>
<name>A0A5S6QGA9_TRIMR</name>
<dbReference type="InterPro" id="IPR023082">
    <property type="entry name" value="Homeo_prospero_dom"/>
</dbReference>
<dbReference type="SUPFAM" id="SSF46689">
    <property type="entry name" value="Homeodomain-like"/>
    <property type="match status" value="1"/>
</dbReference>
<evidence type="ECO:0000256" key="3">
    <source>
        <dbReference type="ARBA" id="ARBA00023015"/>
    </source>
</evidence>
<dbReference type="InterPro" id="IPR037131">
    <property type="entry name" value="Homeo_prospero_dom_sf"/>
</dbReference>
<evidence type="ECO:0000256" key="1">
    <source>
        <dbReference type="ARBA" id="ARBA00004123"/>
    </source>
</evidence>
<evidence type="ECO:0000313" key="11">
    <source>
        <dbReference type="WBParaSite" id="TMUE_2000006441.1"/>
    </source>
</evidence>
<evidence type="ECO:0000256" key="5">
    <source>
        <dbReference type="ARBA" id="ARBA00023155"/>
    </source>
</evidence>
<feature type="compositionally biased region" description="Acidic residues" evidence="8">
    <location>
        <begin position="323"/>
        <end position="348"/>
    </location>
</feature>
<keyword evidence="2" id="KW-0217">Developmental protein</keyword>
<feature type="compositionally biased region" description="Low complexity" evidence="8">
    <location>
        <begin position="29"/>
        <end position="44"/>
    </location>
</feature>
<dbReference type="FunFam" id="1.10.10.500:FF:000002">
    <property type="entry name" value="Prospero homeobox 3"/>
    <property type="match status" value="1"/>
</dbReference>
<accession>A0A5S6QGA9</accession>
<keyword evidence="4" id="KW-0238">DNA-binding</keyword>
<feature type="region of interest" description="Disordered" evidence="8">
    <location>
        <begin position="16"/>
        <end position="77"/>
    </location>
</feature>
<keyword evidence="5" id="KW-0371">Homeobox</keyword>
<sequence length="867" mass="93487">MSVGFGSTANSQQHVFSVEHAQSDPGVTQLSSLQSSAASFLRSSPQPPAQMLSTLSIDPSAADRTKSKLKRCRQRVDAGEPRNTYSSIFCYSVGDGKQAAPYCMDTLNLEPTTKKEALSPLASGGDGLTSHSLVAGTVNADMLPSSLSSVSLKSIVKARSMPQFRSDDSTGQQNASSEEFERDCLSEEPNGFLPAQDGCSSLSVASSAGDASEDAFSPRGSRAEQRQKKARVENIISYIQSSSPCVAPSSSGCSPDRTPTSPVLSDASGQQVPTEGATGEVTKSRRKRYQPKQLEVSEEETNDGLEHLGSSGLANDGAGNDLAEIEDDEEEEVDENDEDEDDVEESDEAQMLQGTPCLENNDERSLQQMQKDLFLLQRRYIETLQEHQKRAAALTLQPTAEVPAAKAGDGPRNFNSNGHHPERREESSGDRCRPAAFPADLLLSGKELLAMTDALKADILTAFSSCVEKSVQKYCQALKAAAADASARATPAKQCPKPVGFVGVNPIGSDPRANCPGMILGDSLPHMRSFYCSPFGYTTALAAAGASAPFGMGSQLGLYFPRGGANSAAIAGDQTAAAAAPPGSIYPGQAPQGCFSFHPTAVGLPDLGTLKPSGVGPLSEQSPFGASSSLIPRKRRNKVTDTRVNRVNAIRADDTQLMGGYLPPSMVAQGCGCGGIDDVVDLDPMSPDNCNGVEPDGSAMGYDNGQTQNTTLTPMHLRKAKLMFFYTRYPSSVLLKAYFPDIRFNKNNTAQLVKWFSNFREFYYIQMEKYARQAIAEGVRSSDDLRVTTDSELYKVLNLHYNRNNHVMAPVSFRRVVEATLHEFFSAIHSGKDMEPSWKKSIYKVIARMDDPIPEYFKTPNFLETLE</sequence>
<feature type="compositionally biased region" description="Low complexity" evidence="8">
    <location>
        <begin position="242"/>
        <end position="255"/>
    </location>
</feature>
<dbReference type="WBParaSite" id="TMUE_2000006441.1">
    <property type="protein sequence ID" value="TMUE_2000006441.1"/>
    <property type="gene ID" value="WBGene00294364"/>
</dbReference>
<keyword evidence="10" id="KW-1185">Reference proteome</keyword>
<evidence type="ECO:0000256" key="7">
    <source>
        <dbReference type="ARBA" id="ARBA00023242"/>
    </source>
</evidence>
<dbReference type="PANTHER" id="PTHR12198:SF0">
    <property type="entry name" value="HOMEOBOX PROTEIN PROSPERO"/>
    <property type="match status" value="1"/>
</dbReference>
<evidence type="ECO:0000256" key="8">
    <source>
        <dbReference type="SAM" id="MobiDB-lite"/>
    </source>
</evidence>
<evidence type="ECO:0000256" key="4">
    <source>
        <dbReference type="ARBA" id="ARBA00023125"/>
    </source>
</evidence>